<dbReference type="EMBL" id="JAUKUA010000001">
    <property type="protein sequence ID" value="KAK0732128.1"/>
    <property type="molecule type" value="Genomic_DNA"/>
</dbReference>
<name>A0AA40BDZ0_9PEZI</name>
<dbReference type="Proteomes" id="UP001172102">
    <property type="component" value="Unassembled WGS sequence"/>
</dbReference>
<evidence type="ECO:0000313" key="1">
    <source>
        <dbReference type="EMBL" id="KAK0732128.1"/>
    </source>
</evidence>
<evidence type="ECO:0000313" key="2">
    <source>
        <dbReference type="Proteomes" id="UP001172102"/>
    </source>
</evidence>
<protein>
    <recommendedName>
        <fullName evidence="3">Protein kinase domain-containing protein</fullName>
    </recommendedName>
</protein>
<dbReference type="InterPro" id="IPR011009">
    <property type="entry name" value="Kinase-like_dom_sf"/>
</dbReference>
<dbReference type="AlphaFoldDB" id="A0AA40BDZ0"/>
<proteinExistence type="predicted"/>
<sequence>MSLNISLFIYKDDVEYLISLDTKDVELGANYFYWILGSVHEEDALYFGWVMGGPVSGHSIEQILKGTRAGAGRIFPPLPIPWWFAHTGVTVAESWDAEPEPDVYYLKRPWIARHPSHPDLVRYHGYRVRKWRITDALLGRAGKKVDKDRFIAALASALDHLHKVVGLVHNNIHPGNIVVSPNGVPTLIDLGSVYPGGEEMTKGIPFSCWGGDPLDMNPETHFDGPRTASHTSGKSRDLAALKQLGTWLDNPIDPWTTTISRQQADTADYFVEVGNRRRQEAVARRKDNEAAA</sequence>
<keyword evidence="2" id="KW-1185">Reference proteome</keyword>
<organism evidence="1 2">
    <name type="scientific">Lasiosphaeris hirsuta</name>
    <dbReference type="NCBI Taxonomy" id="260670"/>
    <lineage>
        <taxon>Eukaryota</taxon>
        <taxon>Fungi</taxon>
        <taxon>Dikarya</taxon>
        <taxon>Ascomycota</taxon>
        <taxon>Pezizomycotina</taxon>
        <taxon>Sordariomycetes</taxon>
        <taxon>Sordariomycetidae</taxon>
        <taxon>Sordariales</taxon>
        <taxon>Lasiosphaeriaceae</taxon>
        <taxon>Lasiosphaeris</taxon>
    </lineage>
</organism>
<comment type="caution">
    <text evidence="1">The sequence shown here is derived from an EMBL/GenBank/DDBJ whole genome shotgun (WGS) entry which is preliminary data.</text>
</comment>
<accession>A0AA40BDZ0</accession>
<evidence type="ECO:0008006" key="3">
    <source>
        <dbReference type="Google" id="ProtNLM"/>
    </source>
</evidence>
<dbReference type="Gene3D" id="1.10.510.10">
    <property type="entry name" value="Transferase(Phosphotransferase) domain 1"/>
    <property type="match status" value="1"/>
</dbReference>
<gene>
    <name evidence="1" type="ORF">B0H67DRAFT_655404</name>
</gene>
<reference evidence="1" key="1">
    <citation type="submission" date="2023-06" db="EMBL/GenBank/DDBJ databases">
        <title>Genome-scale phylogeny and comparative genomics of the fungal order Sordariales.</title>
        <authorList>
            <consortium name="Lawrence Berkeley National Laboratory"/>
            <person name="Hensen N."/>
            <person name="Bonometti L."/>
            <person name="Westerberg I."/>
            <person name="Brannstrom I.O."/>
            <person name="Guillou S."/>
            <person name="Cros-Aarteil S."/>
            <person name="Calhoun S."/>
            <person name="Haridas S."/>
            <person name="Kuo A."/>
            <person name="Mondo S."/>
            <person name="Pangilinan J."/>
            <person name="Riley R."/>
            <person name="Labutti K."/>
            <person name="Andreopoulos B."/>
            <person name="Lipzen A."/>
            <person name="Chen C."/>
            <person name="Yanf M."/>
            <person name="Daum C."/>
            <person name="Ng V."/>
            <person name="Clum A."/>
            <person name="Steindorff A."/>
            <person name="Ohm R."/>
            <person name="Martin F."/>
            <person name="Silar P."/>
            <person name="Natvig D."/>
            <person name="Lalanne C."/>
            <person name="Gautier V."/>
            <person name="Ament-Velasquez S.L."/>
            <person name="Kruys A."/>
            <person name="Hutchinson M.I."/>
            <person name="Powell A.J."/>
            <person name="Barry K."/>
            <person name="Miller A.N."/>
            <person name="Grigoriev I.V."/>
            <person name="Debuchy R."/>
            <person name="Gladieux P."/>
            <person name="Thoren M.H."/>
            <person name="Johannesson H."/>
        </authorList>
    </citation>
    <scope>NUCLEOTIDE SEQUENCE</scope>
    <source>
        <strain evidence="1">SMH4607-1</strain>
    </source>
</reference>
<dbReference type="SUPFAM" id="SSF56112">
    <property type="entry name" value="Protein kinase-like (PK-like)"/>
    <property type="match status" value="1"/>
</dbReference>